<dbReference type="Proteomes" id="UP000887013">
    <property type="component" value="Unassembled WGS sequence"/>
</dbReference>
<keyword evidence="2" id="KW-1185">Reference proteome</keyword>
<protein>
    <submittedName>
        <fullName evidence="1">Uncharacterized protein</fullName>
    </submittedName>
</protein>
<reference evidence="1" key="1">
    <citation type="submission" date="2020-08" db="EMBL/GenBank/DDBJ databases">
        <title>Multicomponent nature underlies the extraordinary mechanical properties of spider dragline silk.</title>
        <authorList>
            <person name="Kono N."/>
            <person name="Nakamura H."/>
            <person name="Mori M."/>
            <person name="Yoshida Y."/>
            <person name="Ohtoshi R."/>
            <person name="Malay A.D."/>
            <person name="Moran D.A.P."/>
            <person name="Tomita M."/>
            <person name="Numata K."/>
            <person name="Arakawa K."/>
        </authorList>
    </citation>
    <scope>NUCLEOTIDE SEQUENCE</scope>
</reference>
<feature type="non-terminal residue" evidence="1">
    <location>
        <position position="48"/>
    </location>
</feature>
<comment type="caution">
    <text evidence="1">The sequence shown here is derived from an EMBL/GenBank/DDBJ whole genome shotgun (WGS) entry which is preliminary data.</text>
</comment>
<dbReference type="AlphaFoldDB" id="A0A8X6PRD0"/>
<evidence type="ECO:0000313" key="2">
    <source>
        <dbReference type="Proteomes" id="UP000887013"/>
    </source>
</evidence>
<gene>
    <name evidence="1" type="ORF">NPIL_389571</name>
</gene>
<proteinExistence type="predicted"/>
<sequence length="48" mass="5059">MSHTSVSPVIVKVYDGGVDVEEGPIFPTLGECGIKVLGAIPFDFRSPP</sequence>
<organism evidence="1 2">
    <name type="scientific">Nephila pilipes</name>
    <name type="common">Giant wood spider</name>
    <name type="synonym">Nephila maculata</name>
    <dbReference type="NCBI Taxonomy" id="299642"/>
    <lineage>
        <taxon>Eukaryota</taxon>
        <taxon>Metazoa</taxon>
        <taxon>Ecdysozoa</taxon>
        <taxon>Arthropoda</taxon>
        <taxon>Chelicerata</taxon>
        <taxon>Arachnida</taxon>
        <taxon>Araneae</taxon>
        <taxon>Araneomorphae</taxon>
        <taxon>Entelegynae</taxon>
        <taxon>Araneoidea</taxon>
        <taxon>Nephilidae</taxon>
        <taxon>Nephila</taxon>
    </lineage>
</organism>
<dbReference type="EMBL" id="BMAW01119438">
    <property type="protein sequence ID" value="GFT84624.1"/>
    <property type="molecule type" value="Genomic_DNA"/>
</dbReference>
<evidence type="ECO:0000313" key="1">
    <source>
        <dbReference type="EMBL" id="GFT84624.1"/>
    </source>
</evidence>
<name>A0A8X6PRD0_NEPPI</name>
<accession>A0A8X6PRD0</accession>